<comment type="caution">
    <text evidence="10">The sequence shown here is derived from an EMBL/GenBank/DDBJ whole genome shotgun (WGS) entry which is preliminary data.</text>
</comment>
<dbReference type="PANTHER" id="PTHR43311">
    <property type="entry name" value="GLUTAMATE--TRNA LIGASE"/>
    <property type="match status" value="1"/>
</dbReference>
<keyword evidence="8" id="KW-0648">Protein biosynthesis</keyword>
<dbReference type="Pfam" id="PF00749">
    <property type="entry name" value="tRNA-synt_1c"/>
    <property type="match status" value="1"/>
</dbReference>
<feature type="binding site" evidence="7">
    <location>
        <position position="125"/>
    </location>
    <ligand>
        <name>Zn(2+)</name>
        <dbReference type="ChEBI" id="CHEBI:29105"/>
    </ligand>
</feature>
<dbReference type="NCBIfam" id="TIGR03838">
    <property type="entry name" value="queuosine_YadB"/>
    <property type="match status" value="1"/>
</dbReference>
<evidence type="ECO:0000256" key="4">
    <source>
        <dbReference type="ARBA" id="ARBA00022833"/>
    </source>
</evidence>
<dbReference type="Proteomes" id="UP000239297">
    <property type="component" value="Unassembled WGS sequence"/>
</dbReference>
<dbReference type="GO" id="GO:0006400">
    <property type="term" value="P:tRNA modification"/>
    <property type="evidence" value="ECO:0007669"/>
    <property type="project" value="InterPro"/>
</dbReference>
<keyword evidence="2 7" id="KW-0479">Metal-binding</keyword>
<comment type="similarity">
    <text evidence="7">Belongs to the class-I aminoacyl-tRNA synthetase family. GluQ subfamily.</text>
</comment>
<proteinExistence type="inferred from homology"/>
<dbReference type="EC" id="6.1.1.-" evidence="7"/>
<dbReference type="InterPro" id="IPR022380">
    <property type="entry name" value="Glu-Q_tRNA(Asp)_Synthase"/>
</dbReference>
<reference evidence="10 11" key="1">
    <citation type="journal article" date="2014" name="Int. J. Syst. Evol. Microbiol.">
        <title>Arthrobacter pityocampae sp. nov., isolated from Thaumetopoea pityocampa (Lep., Thaumetopoeidae).</title>
        <authorList>
            <person name="Ince I.A."/>
            <person name="Demirbag Z."/>
            <person name="Kati H."/>
        </authorList>
    </citation>
    <scope>NUCLEOTIDE SEQUENCE [LARGE SCALE GENOMIC DNA]</scope>
    <source>
        <strain evidence="10 11">Tp2</strain>
    </source>
</reference>
<evidence type="ECO:0000256" key="1">
    <source>
        <dbReference type="ARBA" id="ARBA00022598"/>
    </source>
</evidence>
<evidence type="ECO:0000259" key="9">
    <source>
        <dbReference type="Pfam" id="PF00749"/>
    </source>
</evidence>
<dbReference type="PRINTS" id="PR00987">
    <property type="entry name" value="TRNASYNTHGLU"/>
</dbReference>
<dbReference type="GO" id="GO:0004818">
    <property type="term" value="F:glutamate-tRNA ligase activity"/>
    <property type="evidence" value="ECO:0007669"/>
    <property type="project" value="TreeGrafter"/>
</dbReference>
<feature type="binding site" evidence="7">
    <location>
        <position position="199"/>
    </location>
    <ligand>
        <name>L-glutamate</name>
        <dbReference type="ChEBI" id="CHEBI:29985"/>
    </ligand>
</feature>
<dbReference type="RefSeq" id="WP_104122371.1">
    <property type="nucleotide sequence ID" value="NZ_PRKW01000006.1"/>
</dbReference>
<dbReference type="OrthoDB" id="9807503at2"/>
<evidence type="ECO:0000256" key="8">
    <source>
        <dbReference type="RuleBase" id="RU363037"/>
    </source>
</evidence>
<protein>
    <recommendedName>
        <fullName evidence="7">Glutamyl-Q tRNA(Asp) synthetase</fullName>
        <shortName evidence="7">Glu-Q-RSs</shortName>
        <ecNumber evidence="7">6.1.1.-</ecNumber>
    </recommendedName>
</protein>
<dbReference type="InterPro" id="IPR014729">
    <property type="entry name" value="Rossmann-like_a/b/a_fold"/>
</dbReference>
<feature type="binding site" evidence="7">
    <location>
        <position position="100"/>
    </location>
    <ligand>
        <name>Zn(2+)</name>
        <dbReference type="ChEBI" id="CHEBI:29105"/>
    </ligand>
</feature>
<dbReference type="InterPro" id="IPR000924">
    <property type="entry name" value="Glu/Gln-tRNA-synth"/>
</dbReference>
<dbReference type="PROSITE" id="PS00178">
    <property type="entry name" value="AA_TRNA_LIGASE_I"/>
    <property type="match status" value="1"/>
</dbReference>
<dbReference type="InterPro" id="IPR020058">
    <property type="entry name" value="Glu/Gln-tRNA-synth_Ib_cat-dom"/>
</dbReference>
<dbReference type="GO" id="GO:0005524">
    <property type="term" value="F:ATP binding"/>
    <property type="evidence" value="ECO:0007669"/>
    <property type="project" value="UniProtKB-KW"/>
</dbReference>
<feature type="binding site" evidence="7">
    <location>
        <position position="181"/>
    </location>
    <ligand>
        <name>L-glutamate</name>
        <dbReference type="ChEBI" id="CHEBI:29985"/>
    </ligand>
</feature>
<organism evidence="10 11">
    <name type="scientific">Arthrobacter pityocampae</name>
    <dbReference type="NCBI Taxonomy" id="547334"/>
    <lineage>
        <taxon>Bacteria</taxon>
        <taxon>Bacillati</taxon>
        <taxon>Actinomycetota</taxon>
        <taxon>Actinomycetes</taxon>
        <taxon>Micrococcales</taxon>
        <taxon>Micrococcaceae</taxon>
        <taxon>Arthrobacter</taxon>
    </lineage>
</organism>
<sequence>MADTGAGRFAPSPSGQLHVGNLRTAVLAWLFARSTGRRFLIRVEDLDRVRVRAGAEAEQLAELTALGLASDEPVLRQSEHVPRYTAALEQLMARGLAYECFCTRRDVAEAASAPHGRPGFYPGTCRSLGEDERARRRLERRPALRLRSAVDSWTVEDLLAGRVTAPVDDLVLRRNDGVIAYNLAVVVDDAAQGIDQVVRGEDLLDSAPRQAYLASLLGLPSPTYAHVPLAVTAGGRRLAKRDGAVTLEDLAGQGSSAAAVLDEILASLGLPRGSLDAALAVFDPGRLPNHPWVVEPAVLFSTAAGPACTPSVPTDKVSP</sequence>
<keyword evidence="3 7" id="KW-0547">Nucleotide-binding</keyword>
<dbReference type="EMBL" id="PRKW01000006">
    <property type="protein sequence ID" value="PPB48205.1"/>
    <property type="molecule type" value="Genomic_DNA"/>
</dbReference>
<gene>
    <name evidence="7" type="primary">gluQ</name>
    <name evidence="10" type="ORF">C4K88_14655</name>
</gene>
<dbReference type="GO" id="GO:0008270">
    <property type="term" value="F:zinc ion binding"/>
    <property type="evidence" value="ECO:0007669"/>
    <property type="project" value="UniProtKB-UniRule"/>
</dbReference>
<dbReference type="GO" id="GO:0006424">
    <property type="term" value="P:glutamyl-tRNA aminoacylation"/>
    <property type="evidence" value="ECO:0007669"/>
    <property type="project" value="InterPro"/>
</dbReference>
<dbReference type="Gene3D" id="3.40.50.620">
    <property type="entry name" value="HUPs"/>
    <property type="match status" value="1"/>
</dbReference>
<evidence type="ECO:0000256" key="3">
    <source>
        <dbReference type="ARBA" id="ARBA00022741"/>
    </source>
</evidence>
<feature type="binding site" evidence="7">
    <location>
        <position position="240"/>
    </location>
    <ligand>
        <name>ATP</name>
        <dbReference type="ChEBI" id="CHEBI:30616"/>
    </ligand>
</feature>
<evidence type="ECO:0000256" key="7">
    <source>
        <dbReference type="HAMAP-Rule" id="MF_01428"/>
    </source>
</evidence>
<dbReference type="HAMAP" id="MF_01428">
    <property type="entry name" value="Glu_Q_tRNA_synth"/>
    <property type="match status" value="1"/>
</dbReference>
<keyword evidence="5 7" id="KW-0067">ATP-binding</keyword>
<keyword evidence="11" id="KW-1185">Reference proteome</keyword>
<feature type="binding site" evidence="7">
    <location>
        <position position="121"/>
    </location>
    <ligand>
        <name>Zn(2+)</name>
        <dbReference type="ChEBI" id="CHEBI:29105"/>
    </ligand>
</feature>
<feature type="binding site" evidence="7">
    <location>
        <begin position="8"/>
        <end position="12"/>
    </location>
    <ligand>
        <name>L-glutamate</name>
        <dbReference type="ChEBI" id="CHEBI:29985"/>
    </ligand>
</feature>
<evidence type="ECO:0000313" key="10">
    <source>
        <dbReference type="EMBL" id="PPB48205.1"/>
    </source>
</evidence>
<evidence type="ECO:0000256" key="5">
    <source>
        <dbReference type="ARBA" id="ARBA00022840"/>
    </source>
</evidence>
<evidence type="ECO:0000313" key="11">
    <source>
        <dbReference type="Proteomes" id="UP000239297"/>
    </source>
</evidence>
<keyword evidence="6 7" id="KW-0030">Aminoacyl-tRNA synthetase</keyword>
<dbReference type="GO" id="GO:0005829">
    <property type="term" value="C:cytosol"/>
    <property type="evidence" value="ECO:0007669"/>
    <property type="project" value="TreeGrafter"/>
</dbReference>
<feature type="binding site" evidence="7">
    <location>
        <position position="102"/>
    </location>
    <ligand>
        <name>Zn(2+)</name>
        <dbReference type="ChEBI" id="CHEBI:29105"/>
    </ligand>
</feature>
<feature type="short sequence motif" description="'HIGH' region" evidence="7">
    <location>
        <begin position="11"/>
        <end position="21"/>
    </location>
</feature>
<feature type="domain" description="Glutamyl/glutaminyl-tRNA synthetase class Ib catalytic" evidence="9">
    <location>
        <begin position="8"/>
        <end position="262"/>
    </location>
</feature>
<keyword evidence="4 7" id="KW-0862">Zinc</keyword>
<dbReference type="PANTHER" id="PTHR43311:SF1">
    <property type="entry name" value="GLUTAMYL-Q TRNA(ASP) SYNTHETASE"/>
    <property type="match status" value="1"/>
</dbReference>
<dbReference type="NCBIfam" id="NF004315">
    <property type="entry name" value="PRK05710.1-4"/>
    <property type="match status" value="1"/>
</dbReference>
<dbReference type="InterPro" id="IPR049940">
    <property type="entry name" value="GluQ/Sye"/>
</dbReference>
<dbReference type="SUPFAM" id="SSF52374">
    <property type="entry name" value="Nucleotidylyl transferase"/>
    <property type="match status" value="1"/>
</dbReference>
<dbReference type="AlphaFoldDB" id="A0A2S5IUH8"/>
<comment type="cofactor">
    <cofactor evidence="7">
        <name>Zn(2+)</name>
        <dbReference type="ChEBI" id="CHEBI:29105"/>
    </cofactor>
    <text evidence="7">Binds 1 zinc ion per subunit.</text>
</comment>
<comment type="function">
    <text evidence="7">Catalyzes the tRNA-independent activation of glutamate in presence of ATP and the subsequent transfer of glutamate onto a tRNA(Asp). Glutamate is transferred on the 2-amino-5-(4,5-dihydroxy-2-cyclopenten-1-yl) moiety of the queuosine in the wobble position of the QUC anticodon.</text>
</comment>
<feature type="short sequence motif" description="'KMSKS' region" evidence="7">
    <location>
        <begin position="237"/>
        <end position="241"/>
    </location>
</feature>
<evidence type="ECO:0000256" key="6">
    <source>
        <dbReference type="ARBA" id="ARBA00023146"/>
    </source>
</evidence>
<name>A0A2S5IUH8_9MICC</name>
<accession>A0A2S5IUH8</accession>
<feature type="binding site" evidence="7">
    <location>
        <position position="44"/>
    </location>
    <ligand>
        <name>L-glutamate</name>
        <dbReference type="ChEBI" id="CHEBI:29985"/>
    </ligand>
</feature>
<dbReference type="NCBIfam" id="NF004314">
    <property type="entry name" value="PRK05710.1-3"/>
    <property type="match status" value="1"/>
</dbReference>
<keyword evidence="1 7" id="KW-0436">Ligase</keyword>
<dbReference type="InterPro" id="IPR001412">
    <property type="entry name" value="aa-tRNA-synth_I_CS"/>
</dbReference>
<evidence type="ECO:0000256" key="2">
    <source>
        <dbReference type="ARBA" id="ARBA00022723"/>
    </source>
</evidence>